<dbReference type="PANTHER" id="PTHR10204">
    <property type="entry name" value="NAD P H OXIDOREDUCTASE-RELATED"/>
    <property type="match status" value="1"/>
</dbReference>
<keyword evidence="2" id="KW-0560">Oxidoreductase</keyword>
<dbReference type="GO" id="GO:0005829">
    <property type="term" value="C:cytosol"/>
    <property type="evidence" value="ECO:0007669"/>
    <property type="project" value="TreeGrafter"/>
</dbReference>
<evidence type="ECO:0000313" key="5">
    <source>
        <dbReference type="EMBL" id="POP47657.1"/>
    </source>
</evidence>
<organism evidence="6 8">
    <name type="scientific">Superficieibacter electus</name>
    <dbReference type="NCBI Taxonomy" id="2022662"/>
    <lineage>
        <taxon>Bacteria</taxon>
        <taxon>Pseudomonadati</taxon>
        <taxon>Pseudomonadota</taxon>
        <taxon>Gammaproteobacteria</taxon>
        <taxon>Enterobacterales</taxon>
        <taxon>Enterobacteriaceae</taxon>
        <taxon>Superficieibacter</taxon>
    </lineage>
</organism>
<dbReference type="PANTHER" id="PTHR10204:SF34">
    <property type="entry name" value="NAD(P)H DEHYDROGENASE [QUINONE] 1 ISOFORM 1"/>
    <property type="match status" value="1"/>
</dbReference>
<evidence type="ECO:0000313" key="7">
    <source>
        <dbReference type="Proteomes" id="UP000237073"/>
    </source>
</evidence>
<dbReference type="InterPro" id="IPR051545">
    <property type="entry name" value="NAD(P)H_dehydrogenase_qn"/>
</dbReference>
<evidence type="ECO:0000256" key="3">
    <source>
        <dbReference type="SAM" id="MobiDB-lite"/>
    </source>
</evidence>
<dbReference type="Pfam" id="PF02525">
    <property type="entry name" value="Flavodoxin_2"/>
    <property type="match status" value="1"/>
</dbReference>
<comment type="similarity">
    <text evidence="1">Belongs to the NAD(P)H dehydrogenase (quinone) family.</text>
</comment>
<dbReference type="Proteomes" id="UP000247005">
    <property type="component" value="Unassembled WGS sequence"/>
</dbReference>
<evidence type="ECO:0000259" key="4">
    <source>
        <dbReference type="Pfam" id="PF02525"/>
    </source>
</evidence>
<protein>
    <recommendedName>
        <fullName evidence="4">Flavodoxin-like fold domain-containing protein</fullName>
    </recommendedName>
</protein>
<dbReference type="EMBL" id="PQGE01000001">
    <property type="protein sequence ID" value="POP47657.1"/>
    <property type="molecule type" value="Genomic_DNA"/>
</dbReference>
<name>A0A2P5GVT6_9ENTR</name>
<dbReference type="RefSeq" id="WP_103674130.1">
    <property type="nucleotide sequence ID" value="NZ_PQGD01000001.1"/>
</dbReference>
<proteinExistence type="inferred from homology"/>
<sequence>MHTLIVVAHPDKNSFTHAVAAEINKAITTSADHSVEMADLVAEHFDPRYELADHTLFTRRTPVPADVIAEQQRIDRAEALVLVYPVYWWSFPGILKGWIDRVFTNGWAYDDNAQGKVVKKLGRLKVHLVAIGGADLRTYARHGYFGAMKTQIDHGIFDYVGANVVTSELLLVPEAGFPASQLAVAQRIGNNIATAKQSPAEDDACQTPPEPAPVSAIAYHEKHDFPS</sequence>
<dbReference type="OrthoDB" id="9798454at2"/>
<comment type="caution">
    <text evidence="6">The sequence shown here is derived from an EMBL/GenBank/DDBJ whole genome shotgun (WGS) entry which is preliminary data.</text>
</comment>
<dbReference type="SUPFAM" id="SSF52218">
    <property type="entry name" value="Flavoproteins"/>
    <property type="match status" value="1"/>
</dbReference>
<dbReference type="InterPro" id="IPR003680">
    <property type="entry name" value="Flavodoxin_fold"/>
</dbReference>
<feature type="region of interest" description="Disordered" evidence="3">
    <location>
        <begin position="196"/>
        <end position="227"/>
    </location>
</feature>
<evidence type="ECO:0000256" key="2">
    <source>
        <dbReference type="ARBA" id="ARBA00023002"/>
    </source>
</evidence>
<evidence type="ECO:0000313" key="8">
    <source>
        <dbReference type="Proteomes" id="UP000247005"/>
    </source>
</evidence>
<dbReference type="GO" id="GO:0003955">
    <property type="term" value="F:NAD(P)H dehydrogenase (quinone) activity"/>
    <property type="evidence" value="ECO:0007669"/>
    <property type="project" value="TreeGrafter"/>
</dbReference>
<dbReference type="InterPro" id="IPR029039">
    <property type="entry name" value="Flavoprotein-like_sf"/>
</dbReference>
<dbReference type="EMBL" id="PQGD01000001">
    <property type="protein sequence ID" value="POP50668.1"/>
    <property type="molecule type" value="Genomic_DNA"/>
</dbReference>
<evidence type="ECO:0000256" key="1">
    <source>
        <dbReference type="ARBA" id="ARBA00006252"/>
    </source>
</evidence>
<evidence type="ECO:0000313" key="6">
    <source>
        <dbReference type="EMBL" id="POP50668.1"/>
    </source>
</evidence>
<keyword evidence="7" id="KW-1185">Reference proteome</keyword>
<accession>A0A2P5GVT6</accession>
<feature type="domain" description="Flavodoxin-like fold" evidence="4">
    <location>
        <begin position="1"/>
        <end position="168"/>
    </location>
</feature>
<dbReference type="Proteomes" id="UP000237073">
    <property type="component" value="Unassembled WGS sequence"/>
</dbReference>
<dbReference type="Gene3D" id="3.40.50.360">
    <property type="match status" value="1"/>
</dbReference>
<dbReference type="AlphaFoldDB" id="A0A2P5GVT6"/>
<gene>
    <name evidence="6" type="ORF">CHU32_00475</name>
    <name evidence="5" type="ORF">CHU33_00475</name>
</gene>
<reference evidence="7 8" key="1">
    <citation type="submission" date="2018-01" db="EMBL/GenBank/DDBJ databases">
        <title>Superficieibacter electus gen. nov., sp. nov., an extended-spectrum beta-lactamase possessing member of the Enterobacteriaceae family, isolated from intensive care unit surfaces.</title>
        <authorList>
            <person name="Potter R.F."/>
            <person name="D'Souza A.W."/>
        </authorList>
    </citation>
    <scope>NUCLEOTIDE SEQUENCE [LARGE SCALE GENOMIC DNA]</scope>
    <source>
        <strain evidence="6 8">BP-1</strain>
        <strain evidence="5 7">BP-2</strain>
    </source>
</reference>